<evidence type="ECO:0000256" key="1">
    <source>
        <dbReference type="SAM" id="MobiDB-lite"/>
    </source>
</evidence>
<reference evidence="2" key="2">
    <citation type="journal article" date="2022" name="Microbiol. Resour. Announc.">
        <title>Metagenome Sequencing to Explore Phylogenomics of Terrestrial Cyanobacteria.</title>
        <authorList>
            <person name="Ward R.D."/>
            <person name="Stajich J.E."/>
            <person name="Johansen J.R."/>
            <person name="Huntemann M."/>
            <person name="Clum A."/>
            <person name="Foster B."/>
            <person name="Foster B."/>
            <person name="Roux S."/>
            <person name="Palaniappan K."/>
            <person name="Varghese N."/>
            <person name="Mukherjee S."/>
            <person name="Reddy T.B.K."/>
            <person name="Daum C."/>
            <person name="Copeland A."/>
            <person name="Chen I.A."/>
            <person name="Ivanova N.N."/>
            <person name="Kyrpides N.C."/>
            <person name="Shapiro N."/>
            <person name="Eloe-Fadrosh E.A."/>
            <person name="Pietrasiak N."/>
        </authorList>
    </citation>
    <scope>NUCLEOTIDE SEQUENCE</scope>
    <source>
        <strain evidence="2">CPER-KK1</strain>
    </source>
</reference>
<evidence type="ECO:0000313" key="3">
    <source>
        <dbReference type="Proteomes" id="UP000753908"/>
    </source>
</evidence>
<sequence length="61" mass="6605">MIKLALKVVRLMFTHSTSDRIRAETTSSVAVRRATNPALSPRLPKRQSAQDVASGVTKAIA</sequence>
<reference evidence="2" key="1">
    <citation type="submission" date="2021-05" db="EMBL/GenBank/DDBJ databases">
        <authorList>
            <person name="Pietrasiak N."/>
            <person name="Ward R."/>
            <person name="Stajich J.E."/>
            <person name="Kurbessoian T."/>
        </authorList>
    </citation>
    <scope>NUCLEOTIDE SEQUENCE</scope>
    <source>
        <strain evidence="2">CPER-KK1</strain>
    </source>
</reference>
<dbReference type="AlphaFoldDB" id="A0A951PQB0"/>
<organism evidence="2 3">
    <name type="scientific">Symplocastrum torsivum CPER-KK1</name>
    <dbReference type="NCBI Taxonomy" id="450513"/>
    <lineage>
        <taxon>Bacteria</taxon>
        <taxon>Bacillati</taxon>
        <taxon>Cyanobacteriota</taxon>
        <taxon>Cyanophyceae</taxon>
        <taxon>Oscillatoriophycideae</taxon>
        <taxon>Oscillatoriales</taxon>
        <taxon>Microcoleaceae</taxon>
        <taxon>Symplocastrum</taxon>
    </lineage>
</organism>
<feature type="region of interest" description="Disordered" evidence="1">
    <location>
        <begin position="33"/>
        <end position="61"/>
    </location>
</feature>
<protein>
    <submittedName>
        <fullName evidence="2">Uncharacterized protein</fullName>
    </submittedName>
</protein>
<name>A0A951PQB0_9CYAN</name>
<evidence type="ECO:0000313" key="2">
    <source>
        <dbReference type="EMBL" id="MBW4546819.1"/>
    </source>
</evidence>
<dbReference type="Proteomes" id="UP000753908">
    <property type="component" value="Unassembled WGS sequence"/>
</dbReference>
<accession>A0A951PQB0</accession>
<dbReference type="EMBL" id="JAHHIF010000030">
    <property type="protein sequence ID" value="MBW4546819.1"/>
    <property type="molecule type" value="Genomic_DNA"/>
</dbReference>
<comment type="caution">
    <text evidence="2">The sequence shown here is derived from an EMBL/GenBank/DDBJ whole genome shotgun (WGS) entry which is preliminary data.</text>
</comment>
<proteinExistence type="predicted"/>
<gene>
    <name evidence="2" type="ORF">KME25_20600</name>
</gene>